<comment type="similarity">
    <text evidence="2">Belongs to the endoribonuclease YbeY family.</text>
</comment>
<dbReference type="PROSITE" id="PS01306">
    <property type="entry name" value="UPF0054"/>
    <property type="match status" value="1"/>
</dbReference>
<keyword evidence="7" id="KW-0862">Zinc</keyword>
<protein>
    <submittedName>
        <fullName evidence="8">Endoribonuclease YbeY</fullName>
    </submittedName>
</protein>
<keyword evidence="3" id="KW-0540">Nuclease</keyword>
<keyword evidence="6" id="KW-0378">Hydrolase</keyword>
<comment type="cofactor">
    <cofactor evidence="1">
        <name>Zn(2+)</name>
        <dbReference type="ChEBI" id="CHEBI:29105"/>
    </cofactor>
</comment>
<dbReference type="InterPro" id="IPR020549">
    <property type="entry name" value="YbeY_CS"/>
</dbReference>
<dbReference type="GO" id="GO:0006364">
    <property type="term" value="P:rRNA processing"/>
    <property type="evidence" value="ECO:0007669"/>
    <property type="project" value="InterPro"/>
</dbReference>
<evidence type="ECO:0000256" key="3">
    <source>
        <dbReference type="ARBA" id="ARBA00022722"/>
    </source>
</evidence>
<keyword evidence="5" id="KW-0255">Endonuclease</keyword>
<dbReference type="InterPro" id="IPR002036">
    <property type="entry name" value="YbeY"/>
</dbReference>
<dbReference type="Pfam" id="PF02130">
    <property type="entry name" value="YbeY"/>
    <property type="match status" value="1"/>
</dbReference>
<name>A0AA35SV37_GEOBA</name>
<keyword evidence="9" id="KW-1185">Reference proteome</keyword>
<evidence type="ECO:0000256" key="5">
    <source>
        <dbReference type="ARBA" id="ARBA00022759"/>
    </source>
</evidence>
<dbReference type="GO" id="GO:0046872">
    <property type="term" value="F:metal ion binding"/>
    <property type="evidence" value="ECO:0007669"/>
    <property type="project" value="UniProtKB-KW"/>
</dbReference>
<dbReference type="SUPFAM" id="SSF55486">
    <property type="entry name" value="Metalloproteases ('zincins'), catalytic domain"/>
    <property type="match status" value="1"/>
</dbReference>
<proteinExistence type="inferred from homology"/>
<dbReference type="AlphaFoldDB" id="A0AA35SV37"/>
<dbReference type="HAMAP" id="MF_00009">
    <property type="entry name" value="Endoribonucl_YbeY"/>
    <property type="match status" value="1"/>
</dbReference>
<comment type="caution">
    <text evidence="8">The sequence shown here is derived from an EMBL/GenBank/DDBJ whole genome shotgun (WGS) entry which is preliminary data.</text>
</comment>
<evidence type="ECO:0000256" key="4">
    <source>
        <dbReference type="ARBA" id="ARBA00022723"/>
    </source>
</evidence>
<evidence type="ECO:0000256" key="7">
    <source>
        <dbReference type="ARBA" id="ARBA00022833"/>
    </source>
</evidence>
<evidence type="ECO:0000256" key="2">
    <source>
        <dbReference type="ARBA" id="ARBA00010875"/>
    </source>
</evidence>
<keyword evidence="4" id="KW-0479">Metal-binding</keyword>
<dbReference type="PANTHER" id="PTHR46986:SF1">
    <property type="entry name" value="ENDORIBONUCLEASE YBEY, CHLOROPLASTIC"/>
    <property type="match status" value="1"/>
</dbReference>
<dbReference type="Gene3D" id="3.40.390.30">
    <property type="entry name" value="Metalloproteases ('zincins'), catalytic domain"/>
    <property type="match status" value="1"/>
</dbReference>
<dbReference type="GO" id="GO:0004519">
    <property type="term" value="F:endonuclease activity"/>
    <property type="evidence" value="ECO:0007669"/>
    <property type="project" value="UniProtKB-KW"/>
</dbReference>
<dbReference type="EMBL" id="CASHTH010002839">
    <property type="protein sequence ID" value="CAI8035972.1"/>
    <property type="molecule type" value="Genomic_DNA"/>
</dbReference>
<dbReference type="Proteomes" id="UP001174909">
    <property type="component" value="Unassembled WGS sequence"/>
</dbReference>
<evidence type="ECO:0000313" key="8">
    <source>
        <dbReference type="EMBL" id="CAI8035972.1"/>
    </source>
</evidence>
<accession>A0AA35SV37</accession>
<dbReference type="NCBIfam" id="TIGR00043">
    <property type="entry name" value="rRNA maturation RNase YbeY"/>
    <property type="match status" value="1"/>
</dbReference>
<dbReference type="PANTHER" id="PTHR46986">
    <property type="entry name" value="ENDORIBONUCLEASE YBEY, CHLOROPLASTIC"/>
    <property type="match status" value="1"/>
</dbReference>
<sequence>MRGMPVWLKNLQSSVRFGEHLLRLQTNFILGLAGAGRYDVSVVCVESESIRNLNRVYRNVDRATDVLAFPYHEDTEPGALPPVQEEREEDYNLGDVILGISVIREECEREGVKLGHRLPVIFTHGLCHLLGYRHSTPSLTEQMYRREKALLTAFNNSFGTHVAPLTSETNY</sequence>
<dbReference type="GO" id="GO:0004222">
    <property type="term" value="F:metalloendopeptidase activity"/>
    <property type="evidence" value="ECO:0007669"/>
    <property type="project" value="InterPro"/>
</dbReference>
<dbReference type="InterPro" id="IPR023091">
    <property type="entry name" value="MetalPrtase_cat_dom_sf_prd"/>
</dbReference>
<gene>
    <name evidence="8" type="ORF">GBAR_LOCUS20183</name>
</gene>
<reference evidence="8" key="1">
    <citation type="submission" date="2023-03" db="EMBL/GenBank/DDBJ databases">
        <authorList>
            <person name="Steffen K."/>
            <person name="Cardenas P."/>
        </authorList>
    </citation>
    <scope>NUCLEOTIDE SEQUENCE</scope>
</reference>
<evidence type="ECO:0000256" key="1">
    <source>
        <dbReference type="ARBA" id="ARBA00001947"/>
    </source>
</evidence>
<evidence type="ECO:0000256" key="6">
    <source>
        <dbReference type="ARBA" id="ARBA00022801"/>
    </source>
</evidence>
<evidence type="ECO:0000313" key="9">
    <source>
        <dbReference type="Proteomes" id="UP001174909"/>
    </source>
</evidence>
<organism evidence="8 9">
    <name type="scientific">Geodia barretti</name>
    <name type="common">Barrett's horny sponge</name>
    <dbReference type="NCBI Taxonomy" id="519541"/>
    <lineage>
        <taxon>Eukaryota</taxon>
        <taxon>Metazoa</taxon>
        <taxon>Porifera</taxon>
        <taxon>Demospongiae</taxon>
        <taxon>Heteroscleromorpha</taxon>
        <taxon>Tetractinellida</taxon>
        <taxon>Astrophorina</taxon>
        <taxon>Geodiidae</taxon>
        <taxon>Geodia</taxon>
    </lineage>
</organism>